<dbReference type="PANTHER" id="PTHR33577">
    <property type="entry name" value="STERIGMATOCYSTIN BIOSYNTHESIS PEROXIDASE STCC-RELATED"/>
    <property type="match status" value="1"/>
</dbReference>
<evidence type="ECO:0000256" key="8">
    <source>
        <dbReference type="SAM" id="MobiDB-lite"/>
    </source>
</evidence>
<proteinExistence type="inferred from homology"/>
<keyword evidence="11" id="KW-1185">Reference proteome</keyword>
<dbReference type="AlphaFoldDB" id="A0AAD7ET88"/>
<protein>
    <recommendedName>
        <fullName evidence="9">Heme haloperoxidase family profile domain-containing protein</fullName>
    </recommendedName>
</protein>
<evidence type="ECO:0000256" key="6">
    <source>
        <dbReference type="ARBA" id="ARBA00023004"/>
    </source>
</evidence>
<accession>A0AAD7ET88</accession>
<comment type="similarity">
    <text evidence="7">Belongs to the chloroperoxidase family.</text>
</comment>
<comment type="cofactor">
    <cofactor evidence="1">
        <name>heme b</name>
        <dbReference type="ChEBI" id="CHEBI:60344"/>
    </cofactor>
</comment>
<feature type="domain" description="Heme haloperoxidase family profile" evidence="9">
    <location>
        <begin position="36"/>
        <end position="102"/>
    </location>
</feature>
<organism evidence="10 11">
    <name type="scientific">Mycena albidolilacea</name>
    <dbReference type="NCBI Taxonomy" id="1033008"/>
    <lineage>
        <taxon>Eukaryota</taxon>
        <taxon>Fungi</taxon>
        <taxon>Dikarya</taxon>
        <taxon>Basidiomycota</taxon>
        <taxon>Agaricomycotina</taxon>
        <taxon>Agaricomycetes</taxon>
        <taxon>Agaricomycetidae</taxon>
        <taxon>Agaricales</taxon>
        <taxon>Marasmiineae</taxon>
        <taxon>Mycenaceae</taxon>
        <taxon>Mycena</taxon>
    </lineage>
</organism>
<keyword evidence="6" id="KW-0408">Iron</keyword>
<dbReference type="Gene3D" id="1.10.489.10">
    <property type="entry name" value="Chloroperoxidase-like"/>
    <property type="match status" value="1"/>
</dbReference>
<evidence type="ECO:0000256" key="2">
    <source>
        <dbReference type="ARBA" id="ARBA00022559"/>
    </source>
</evidence>
<keyword evidence="4" id="KW-0479">Metal-binding</keyword>
<evidence type="ECO:0000256" key="5">
    <source>
        <dbReference type="ARBA" id="ARBA00023002"/>
    </source>
</evidence>
<evidence type="ECO:0000256" key="3">
    <source>
        <dbReference type="ARBA" id="ARBA00022617"/>
    </source>
</evidence>
<dbReference type="EMBL" id="JARIHO010000014">
    <property type="protein sequence ID" value="KAJ7350631.1"/>
    <property type="molecule type" value="Genomic_DNA"/>
</dbReference>
<dbReference type="GO" id="GO:0046872">
    <property type="term" value="F:metal ion binding"/>
    <property type="evidence" value="ECO:0007669"/>
    <property type="project" value="UniProtKB-KW"/>
</dbReference>
<evidence type="ECO:0000256" key="4">
    <source>
        <dbReference type="ARBA" id="ARBA00022723"/>
    </source>
</evidence>
<dbReference type="InterPro" id="IPR036851">
    <property type="entry name" value="Chloroperoxidase-like_sf"/>
</dbReference>
<dbReference type="Pfam" id="PF01328">
    <property type="entry name" value="Peroxidase_2"/>
    <property type="match status" value="1"/>
</dbReference>
<dbReference type="SUPFAM" id="SSF47571">
    <property type="entry name" value="Cloroperoxidase"/>
    <property type="match status" value="1"/>
</dbReference>
<dbReference type="GO" id="GO:0004601">
    <property type="term" value="F:peroxidase activity"/>
    <property type="evidence" value="ECO:0007669"/>
    <property type="project" value="UniProtKB-KW"/>
</dbReference>
<dbReference type="PANTHER" id="PTHR33577:SF16">
    <property type="entry name" value="HEME HALOPEROXIDASE FAMILY PROFILE DOMAIN-CONTAINING PROTEIN"/>
    <property type="match status" value="1"/>
</dbReference>
<evidence type="ECO:0000256" key="7">
    <source>
        <dbReference type="ARBA" id="ARBA00025795"/>
    </source>
</evidence>
<comment type="caution">
    <text evidence="10">The sequence shown here is derived from an EMBL/GenBank/DDBJ whole genome shotgun (WGS) entry which is preliminary data.</text>
</comment>
<evidence type="ECO:0000313" key="10">
    <source>
        <dbReference type="EMBL" id="KAJ7350631.1"/>
    </source>
</evidence>
<keyword evidence="2" id="KW-0575">Peroxidase</keyword>
<dbReference type="Proteomes" id="UP001218218">
    <property type="component" value="Unassembled WGS sequence"/>
</dbReference>
<feature type="region of interest" description="Disordered" evidence="8">
    <location>
        <begin position="1"/>
        <end position="20"/>
    </location>
</feature>
<evidence type="ECO:0000313" key="11">
    <source>
        <dbReference type="Proteomes" id="UP001218218"/>
    </source>
</evidence>
<sequence length="102" mass="10914">MALVQLQRSKTVKPALSSSYPSGHGDWFEADSGSDAAHPFIAPGLSDQRGPAMNTLANHGYIPRNGIASFEQIVLAMVEAFNLDLTAGAGMVANNMVRDRRK</sequence>
<name>A0AAD7ET88_9AGAR</name>
<keyword evidence="3" id="KW-0349">Heme</keyword>
<dbReference type="PROSITE" id="PS51405">
    <property type="entry name" value="HEME_HALOPEROXIDASE"/>
    <property type="match status" value="1"/>
</dbReference>
<dbReference type="InterPro" id="IPR000028">
    <property type="entry name" value="Chloroperoxidase"/>
</dbReference>
<gene>
    <name evidence="10" type="ORF">DFH08DRAFT_806652</name>
</gene>
<evidence type="ECO:0000256" key="1">
    <source>
        <dbReference type="ARBA" id="ARBA00001970"/>
    </source>
</evidence>
<evidence type="ECO:0000259" key="9">
    <source>
        <dbReference type="PROSITE" id="PS51405"/>
    </source>
</evidence>
<keyword evidence="5" id="KW-0560">Oxidoreductase</keyword>
<reference evidence="10" key="1">
    <citation type="submission" date="2023-03" db="EMBL/GenBank/DDBJ databases">
        <title>Massive genome expansion in bonnet fungi (Mycena s.s.) driven by repeated elements and novel gene families across ecological guilds.</title>
        <authorList>
            <consortium name="Lawrence Berkeley National Laboratory"/>
            <person name="Harder C.B."/>
            <person name="Miyauchi S."/>
            <person name="Viragh M."/>
            <person name="Kuo A."/>
            <person name="Thoen E."/>
            <person name="Andreopoulos B."/>
            <person name="Lu D."/>
            <person name="Skrede I."/>
            <person name="Drula E."/>
            <person name="Henrissat B."/>
            <person name="Morin E."/>
            <person name="Kohler A."/>
            <person name="Barry K."/>
            <person name="LaButti K."/>
            <person name="Morin E."/>
            <person name="Salamov A."/>
            <person name="Lipzen A."/>
            <person name="Mereny Z."/>
            <person name="Hegedus B."/>
            <person name="Baldrian P."/>
            <person name="Stursova M."/>
            <person name="Weitz H."/>
            <person name="Taylor A."/>
            <person name="Grigoriev I.V."/>
            <person name="Nagy L.G."/>
            <person name="Martin F."/>
            <person name="Kauserud H."/>
        </authorList>
    </citation>
    <scope>NUCLEOTIDE SEQUENCE</scope>
    <source>
        <strain evidence="10">CBHHK002</strain>
    </source>
</reference>